<evidence type="ECO:0000256" key="2">
    <source>
        <dbReference type="SAM" id="SignalP"/>
    </source>
</evidence>
<keyword evidence="5" id="KW-1185">Reference proteome</keyword>
<accession>A0ABR6L1S5</accession>
<proteinExistence type="predicted"/>
<reference evidence="4 5" key="1">
    <citation type="submission" date="2020-08" db="EMBL/GenBank/DDBJ databases">
        <title>Genomic Encyclopedia of Type Strains, Phase IV (KMG-IV): sequencing the most valuable type-strain genomes for metagenomic binning, comparative biology and taxonomic classification.</title>
        <authorList>
            <person name="Goeker M."/>
        </authorList>
    </citation>
    <scope>NUCLEOTIDE SEQUENCE [LARGE SCALE GENOMIC DNA]</scope>
    <source>
        <strain evidence="4 5">DSM 7050</strain>
    </source>
</reference>
<feature type="domain" description="Outer membrane protein beta-barrel" evidence="3">
    <location>
        <begin position="9"/>
        <end position="255"/>
    </location>
</feature>
<comment type="caution">
    <text evidence="4">The sequence shown here is derived from an EMBL/GenBank/DDBJ whole genome shotgun (WGS) entry which is preliminary data.</text>
</comment>
<evidence type="ECO:0000256" key="1">
    <source>
        <dbReference type="ARBA" id="ARBA00022729"/>
    </source>
</evidence>
<keyword evidence="1 2" id="KW-0732">Signal</keyword>
<dbReference type="Proteomes" id="UP000539538">
    <property type="component" value="Unassembled WGS sequence"/>
</dbReference>
<gene>
    <name evidence="4" type="ORF">GGQ99_002452</name>
</gene>
<dbReference type="Gene3D" id="2.40.160.20">
    <property type="match status" value="1"/>
</dbReference>
<evidence type="ECO:0000313" key="5">
    <source>
        <dbReference type="Proteomes" id="UP000539538"/>
    </source>
</evidence>
<dbReference type="EMBL" id="JACHOT010000002">
    <property type="protein sequence ID" value="MBB4650697.1"/>
    <property type="molecule type" value="Genomic_DNA"/>
</dbReference>
<dbReference type="Pfam" id="PF13505">
    <property type="entry name" value="OMP_b-brl"/>
    <property type="match status" value="1"/>
</dbReference>
<feature type="chain" id="PRO_5045635457" evidence="2">
    <location>
        <begin position="24"/>
        <end position="258"/>
    </location>
</feature>
<evidence type="ECO:0000313" key="4">
    <source>
        <dbReference type="EMBL" id="MBB4650697.1"/>
    </source>
</evidence>
<evidence type="ECO:0000259" key="3">
    <source>
        <dbReference type="Pfam" id="PF13505"/>
    </source>
</evidence>
<feature type="signal peptide" evidence="2">
    <location>
        <begin position="1"/>
        <end position="23"/>
    </location>
</feature>
<dbReference type="InterPro" id="IPR011250">
    <property type="entry name" value="OMP/PagP_B-barrel"/>
</dbReference>
<protein>
    <submittedName>
        <fullName evidence="4">Opacity protein-like surface antigen</fullName>
    </submittedName>
</protein>
<organism evidence="4 5">
    <name type="scientific">Aminobacter niigataensis</name>
    <dbReference type="NCBI Taxonomy" id="83265"/>
    <lineage>
        <taxon>Bacteria</taxon>
        <taxon>Pseudomonadati</taxon>
        <taxon>Pseudomonadota</taxon>
        <taxon>Alphaproteobacteria</taxon>
        <taxon>Hyphomicrobiales</taxon>
        <taxon>Phyllobacteriaceae</taxon>
        <taxon>Aminobacter</taxon>
    </lineage>
</organism>
<dbReference type="InterPro" id="IPR027385">
    <property type="entry name" value="Beta-barrel_OMP"/>
</dbReference>
<dbReference type="RefSeq" id="WP_108606510.1">
    <property type="nucleotide sequence ID" value="NZ_BAAAVZ010000002.1"/>
</dbReference>
<dbReference type="SUPFAM" id="SSF56925">
    <property type="entry name" value="OMPA-like"/>
    <property type="match status" value="1"/>
</dbReference>
<name>A0ABR6L1S5_9HYPH</name>
<sequence>MRNFGKKAFAAALLASVTAPAFAADMPEPIIEVEQPSYGGWYLRGHIGMSNQRIKRLESELFAFPDAHGWYDEGSFGSAPTFGAGVGYQFNDFLRGDLTVEYRGNSEFNALDWQDNGGVITTNDYRGKKSEWLFLANAYADLGDFYGVTPYLGAGIGASRNTISSFRDINIINNGGAYADDKSRWDLAWALHAGVGIKATERMTIDLGYSFLSLGDGQTGELKNDDPAEPFPPAGNSGIRFKDITSHDFKLGVRYSLN</sequence>